<dbReference type="Gene3D" id="1.10.10.10">
    <property type="entry name" value="Winged helix-like DNA-binding domain superfamily/Winged helix DNA-binding domain"/>
    <property type="match status" value="1"/>
</dbReference>
<dbReference type="AlphaFoldDB" id="A0A9X2C0A6"/>
<comment type="similarity">
    <text evidence="1">Belongs to the LysR transcriptional regulatory family.</text>
</comment>
<dbReference type="PANTHER" id="PTHR30427:SF1">
    <property type="entry name" value="TRANSCRIPTIONAL ACTIVATOR PROTEIN LYSR"/>
    <property type="match status" value="1"/>
</dbReference>
<evidence type="ECO:0000259" key="5">
    <source>
        <dbReference type="PROSITE" id="PS50931"/>
    </source>
</evidence>
<dbReference type="SUPFAM" id="SSF53850">
    <property type="entry name" value="Periplasmic binding protein-like II"/>
    <property type="match status" value="1"/>
</dbReference>
<dbReference type="Proteomes" id="UP001139353">
    <property type="component" value="Unassembled WGS sequence"/>
</dbReference>
<dbReference type="PROSITE" id="PS50931">
    <property type="entry name" value="HTH_LYSR"/>
    <property type="match status" value="1"/>
</dbReference>
<keyword evidence="2" id="KW-0805">Transcription regulation</keyword>
<evidence type="ECO:0000256" key="2">
    <source>
        <dbReference type="ARBA" id="ARBA00023015"/>
    </source>
</evidence>
<organism evidence="6 7">
    <name type="scientific">Scleromatobacter humisilvae</name>
    <dbReference type="NCBI Taxonomy" id="2897159"/>
    <lineage>
        <taxon>Bacteria</taxon>
        <taxon>Pseudomonadati</taxon>
        <taxon>Pseudomonadota</taxon>
        <taxon>Betaproteobacteria</taxon>
        <taxon>Burkholderiales</taxon>
        <taxon>Sphaerotilaceae</taxon>
        <taxon>Scleromatobacter</taxon>
    </lineage>
</organism>
<dbReference type="GO" id="GO:0003700">
    <property type="term" value="F:DNA-binding transcription factor activity"/>
    <property type="evidence" value="ECO:0007669"/>
    <property type="project" value="InterPro"/>
</dbReference>
<comment type="caution">
    <text evidence="6">The sequence shown here is derived from an EMBL/GenBank/DDBJ whole genome shotgun (WGS) entry which is preliminary data.</text>
</comment>
<evidence type="ECO:0000313" key="7">
    <source>
        <dbReference type="Proteomes" id="UP001139353"/>
    </source>
</evidence>
<dbReference type="PANTHER" id="PTHR30427">
    <property type="entry name" value="TRANSCRIPTIONAL ACTIVATOR PROTEIN LYSR"/>
    <property type="match status" value="1"/>
</dbReference>
<name>A0A9X2C0A6_9BURK</name>
<gene>
    <name evidence="6" type="ORF">LPC04_02200</name>
</gene>
<dbReference type="InterPro" id="IPR036388">
    <property type="entry name" value="WH-like_DNA-bd_sf"/>
</dbReference>
<dbReference type="GO" id="GO:0043565">
    <property type="term" value="F:sequence-specific DNA binding"/>
    <property type="evidence" value="ECO:0007669"/>
    <property type="project" value="TreeGrafter"/>
</dbReference>
<keyword evidence="7" id="KW-1185">Reference proteome</keyword>
<dbReference type="PRINTS" id="PR00039">
    <property type="entry name" value="HTHLYSR"/>
</dbReference>
<accession>A0A9X2C0A6</accession>
<dbReference type="Pfam" id="PF03466">
    <property type="entry name" value="LysR_substrate"/>
    <property type="match status" value="1"/>
</dbReference>
<dbReference type="Gene3D" id="3.40.190.290">
    <property type="match status" value="1"/>
</dbReference>
<dbReference type="EMBL" id="JAJLJH010000001">
    <property type="protein sequence ID" value="MCK9684514.1"/>
    <property type="molecule type" value="Genomic_DNA"/>
</dbReference>
<keyword evidence="3" id="KW-0238">DNA-binding</keyword>
<dbReference type="GO" id="GO:0010628">
    <property type="term" value="P:positive regulation of gene expression"/>
    <property type="evidence" value="ECO:0007669"/>
    <property type="project" value="TreeGrafter"/>
</dbReference>
<proteinExistence type="inferred from homology"/>
<evidence type="ECO:0000256" key="1">
    <source>
        <dbReference type="ARBA" id="ARBA00009437"/>
    </source>
</evidence>
<dbReference type="SUPFAM" id="SSF46785">
    <property type="entry name" value="Winged helix' DNA-binding domain"/>
    <property type="match status" value="1"/>
</dbReference>
<reference evidence="6" key="1">
    <citation type="submission" date="2021-11" db="EMBL/GenBank/DDBJ databases">
        <title>BS-T2-15 a new species belonging to the Comamonadaceae family isolated from the soil of a French oak forest.</title>
        <authorList>
            <person name="Mieszkin S."/>
            <person name="Alain K."/>
        </authorList>
    </citation>
    <scope>NUCLEOTIDE SEQUENCE</scope>
    <source>
        <strain evidence="6">BS-T2-15</strain>
    </source>
</reference>
<keyword evidence="4" id="KW-0804">Transcription</keyword>
<dbReference type="InterPro" id="IPR036390">
    <property type="entry name" value="WH_DNA-bd_sf"/>
</dbReference>
<dbReference type="RefSeq" id="WP_275680542.1">
    <property type="nucleotide sequence ID" value="NZ_JAJLJH010000001.1"/>
</dbReference>
<dbReference type="InterPro" id="IPR005119">
    <property type="entry name" value="LysR_subst-bd"/>
</dbReference>
<dbReference type="InterPro" id="IPR000847">
    <property type="entry name" value="LysR_HTH_N"/>
</dbReference>
<protein>
    <submittedName>
        <fullName evidence="6">LysR family transcriptional regulator</fullName>
    </submittedName>
</protein>
<evidence type="ECO:0000313" key="6">
    <source>
        <dbReference type="EMBL" id="MCK9684514.1"/>
    </source>
</evidence>
<sequence length="316" mass="34090">MPEASLLTHRHVDVFRAVMTAGSVTGAAEALFTSQPTISRELSRMESLLRLSLFDRVRGRLRPTAQAYALFDEVQRSYAGLERVADTALRLRQFTEGQLSLACLPAFSHALLPGACARFQAAHPGVSVSVNPYESPLLEERLAAQAHDLGLTEHDSAPSGAQVTLLMEFDEVAVLPAGHPLLAKKRLAARDFAGQAFVSFHPRDRYRQSADKVFAEAGIDRQLAVETDSAVAVCAMVRHGLGLAIVNPLTALALSGPGSGIEARPLAFSIPFRVFSVRPSHRPGNPLVARFEAALRAECGALGEAVARAWGRARRR</sequence>
<feature type="domain" description="HTH lysR-type" evidence="5">
    <location>
        <begin position="7"/>
        <end position="64"/>
    </location>
</feature>
<evidence type="ECO:0000256" key="4">
    <source>
        <dbReference type="ARBA" id="ARBA00023163"/>
    </source>
</evidence>
<dbReference type="GO" id="GO:0009089">
    <property type="term" value="P:lysine biosynthetic process via diaminopimelate"/>
    <property type="evidence" value="ECO:0007669"/>
    <property type="project" value="TreeGrafter"/>
</dbReference>
<evidence type="ECO:0000256" key="3">
    <source>
        <dbReference type="ARBA" id="ARBA00023125"/>
    </source>
</evidence>
<dbReference type="NCBIfam" id="NF008239">
    <property type="entry name" value="PRK11013.1"/>
    <property type="match status" value="1"/>
</dbReference>
<dbReference type="Pfam" id="PF00126">
    <property type="entry name" value="HTH_1"/>
    <property type="match status" value="1"/>
</dbReference>